<comment type="caution">
    <text evidence="2">The sequence shown here is derived from an EMBL/GenBank/DDBJ whole genome shotgun (WGS) entry which is preliminary data.</text>
</comment>
<keyword evidence="3" id="KW-1185">Reference proteome</keyword>
<feature type="region of interest" description="Disordered" evidence="1">
    <location>
        <begin position="188"/>
        <end position="215"/>
    </location>
</feature>
<proteinExistence type="predicted"/>
<dbReference type="GeneID" id="96005374"/>
<protein>
    <submittedName>
        <fullName evidence="2">Uncharacterized protein</fullName>
    </submittedName>
</protein>
<reference evidence="2 3" key="1">
    <citation type="journal article" date="2020" name="Microbiol. Resour. Announc.">
        <title>Draft Genome Sequence of a Cladosporium Species Isolated from the Mesophotic Ascidian Didemnum maculosum.</title>
        <authorList>
            <person name="Gioti A."/>
            <person name="Siaperas R."/>
            <person name="Nikolaivits E."/>
            <person name="Le Goff G."/>
            <person name="Ouazzani J."/>
            <person name="Kotoulas G."/>
            <person name="Topakas E."/>
        </authorList>
    </citation>
    <scope>NUCLEOTIDE SEQUENCE [LARGE SCALE GENOMIC DNA]</scope>
    <source>
        <strain evidence="2 3">TM138-S3</strain>
    </source>
</reference>
<evidence type="ECO:0000313" key="3">
    <source>
        <dbReference type="Proteomes" id="UP000803884"/>
    </source>
</evidence>
<gene>
    <name evidence="2" type="ORF">WHR41_03930</name>
</gene>
<accession>A0AB34KW72</accession>
<name>A0AB34KW72_9PEZI</name>
<feature type="region of interest" description="Disordered" evidence="1">
    <location>
        <begin position="255"/>
        <end position="283"/>
    </location>
</feature>
<dbReference type="EMBL" id="JAAQHG020000010">
    <property type="protein sequence ID" value="KAL1587389.1"/>
    <property type="molecule type" value="Genomic_DNA"/>
</dbReference>
<dbReference type="RefSeq" id="XP_069230494.1">
    <property type="nucleotide sequence ID" value="XM_069372536.1"/>
</dbReference>
<feature type="compositionally biased region" description="Polar residues" evidence="1">
    <location>
        <begin position="188"/>
        <end position="212"/>
    </location>
</feature>
<dbReference type="AlphaFoldDB" id="A0AB34KW72"/>
<organism evidence="2 3">
    <name type="scientific">Cladosporium halotolerans</name>
    <dbReference type="NCBI Taxonomy" id="1052096"/>
    <lineage>
        <taxon>Eukaryota</taxon>
        <taxon>Fungi</taxon>
        <taxon>Dikarya</taxon>
        <taxon>Ascomycota</taxon>
        <taxon>Pezizomycotina</taxon>
        <taxon>Dothideomycetes</taxon>
        <taxon>Dothideomycetidae</taxon>
        <taxon>Cladosporiales</taxon>
        <taxon>Cladosporiaceae</taxon>
        <taxon>Cladosporium</taxon>
    </lineage>
</organism>
<evidence type="ECO:0000256" key="1">
    <source>
        <dbReference type="SAM" id="MobiDB-lite"/>
    </source>
</evidence>
<sequence>MLSLLYYQQTQYTSELGKSHHTLSKLYKKLEKTEQGLTECKERGLTRKDKKKLQWDRAITKSSVKAVETEQAFLHEHLRQCSDLIASYYPDVYQYSTVPWTSHLSPTAYPFFPNCQDSPSPESPWFVGPFEERVLWNNHRHAPLYWDLSMLQELGHYSPMEALSGFGLHEPARQGASYQGSFSTMSDAVSHGSETLDANGSTRVSALSNRSSLSEKDTLPELIPASLPVKLGAENMRSLHRRRYSENAVQLIESRLKDSQSSKAEHVPAHNRTASETRFSKEV</sequence>
<dbReference type="Proteomes" id="UP000803884">
    <property type="component" value="Unassembled WGS sequence"/>
</dbReference>
<evidence type="ECO:0000313" key="2">
    <source>
        <dbReference type="EMBL" id="KAL1587389.1"/>
    </source>
</evidence>